<evidence type="ECO:0000313" key="6">
    <source>
        <dbReference type="EMBL" id="KAJ8382524.1"/>
    </source>
</evidence>
<protein>
    <recommendedName>
        <fullName evidence="5">HAP1 N-terminal domain-containing protein</fullName>
    </recommendedName>
</protein>
<dbReference type="InterPro" id="IPR006933">
    <property type="entry name" value="HAP1_N"/>
</dbReference>
<evidence type="ECO:0000256" key="2">
    <source>
        <dbReference type="ARBA" id="ARBA00023054"/>
    </source>
</evidence>
<dbReference type="GO" id="GO:0030425">
    <property type="term" value="C:dendrite"/>
    <property type="evidence" value="ECO:0007669"/>
    <property type="project" value="TreeGrafter"/>
</dbReference>
<dbReference type="GO" id="GO:0050811">
    <property type="term" value="F:GABA receptor binding"/>
    <property type="evidence" value="ECO:0007669"/>
    <property type="project" value="TreeGrafter"/>
</dbReference>
<feature type="domain" description="HAP1 N-terminal" evidence="5">
    <location>
        <begin position="172"/>
        <end position="249"/>
    </location>
</feature>
<dbReference type="GO" id="GO:0047496">
    <property type="term" value="P:vesicle transport along microtubule"/>
    <property type="evidence" value="ECO:0007669"/>
    <property type="project" value="TreeGrafter"/>
</dbReference>
<dbReference type="Pfam" id="PF04849">
    <property type="entry name" value="HAP1_N"/>
    <property type="match status" value="1"/>
</dbReference>
<proteinExistence type="predicted"/>
<name>A0A9Q1GFG9_SYNKA</name>
<dbReference type="GO" id="GO:1904115">
    <property type="term" value="C:axon cytoplasm"/>
    <property type="evidence" value="ECO:0007669"/>
    <property type="project" value="GOC"/>
</dbReference>
<evidence type="ECO:0000256" key="4">
    <source>
        <dbReference type="SAM" id="MobiDB-lite"/>
    </source>
</evidence>
<dbReference type="OrthoDB" id="10067624at2759"/>
<dbReference type="GO" id="GO:0017022">
    <property type="term" value="F:myosin binding"/>
    <property type="evidence" value="ECO:0007669"/>
    <property type="project" value="TreeGrafter"/>
</dbReference>
<dbReference type="PANTHER" id="PTHR15751">
    <property type="entry name" value="TRAFFICKING KINESIN-BINDING PROTEIN"/>
    <property type="match status" value="1"/>
</dbReference>
<dbReference type="GO" id="GO:0005739">
    <property type="term" value="C:mitochondrion"/>
    <property type="evidence" value="ECO:0007669"/>
    <property type="project" value="UniProtKB-SubCell"/>
</dbReference>
<dbReference type="InterPro" id="IPR051946">
    <property type="entry name" value="Intracell_Traff-Reg"/>
</dbReference>
<organism evidence="6 7">
    <name type="scientific">Synaphobranchus kaupii</name>
    <name type="common">Kaup's arrowtooth eel</name>
    <dbReference type="NCBI Taxonomy" id="118154"/>
    <lineage>
        <taxon>Eukaryota</taxon>
        <taxon>Metazoa</taxon>
        <taxon>Chordata</taxon>
        <taxon>Craniata</taxon>
        <taxon>Vertebrata</taxon>
        <taxon>Euteleostomi</taxon>
        <taxon>Actinopterygii</taxon>
        <taxon>Neopterygii</taxon>
        <taxon>Teleostei</taxon>
        <taxon>Anguilliformes</taxon>
        <taxon>Synaphobranchidae</taxon>
        <taxon>Synaphobranchus</taxon>
    </lineage>
</organism>
<evidence type="ECO:0000256" key="3">
    <source>
        <dbReference type="ARBA" id="ARBA00023128"/>
    </source>
</evidence>
<comment type="subcellular location">
    <subcellularLocation>
        <location evidence="1">Mitochondrion</location>
    </subcellularLocation>
</comment>
<evidence type="ECO:0000259" key="5">
    <source>
        <dbReference type="Pfam" id="PF04849"/>
    </source>
</evidence>
<dbReference type="GO" id="GO:0006605">
    <property type="term" value="P:protein targeting"/>
    <property type="evidence" value="ECO:0007669"/>
    <property type="project" value="TreeGrafter"/>
</dbReference>
<dbReference type="GO" id="GO:0048311">
    <property type="term" value="P:mitochondrion distribution"/>
    <property type="evidence" value="ECO:0007669"/>
    <property type="project" value="TreeGrafter"/>
</dbReference>
<sequence length="253" mass="28602">MTSLQSSQCYLNRAEQSGIWRGAWDRAVTGFRKRWRSRRDTSLSPFEQEYRLLYRHSTIGYYKHRFTVDTLDVDVSYIWISLLHSPIVCCAEKGPPKLDAAASHPHASTSAPPPSGPRILQRAPDSALDADEEQFVSEAVSPKDIILRDAGTITDVCNSTDLPEVEIISLLEEQLPHYKLRADTIYGYDHDDWLHTPLISPDTNIDLTTEQIEETLKYFQSKTGMRPGVPFTVKELCCEPPHVRAKTDDANVG</sequence>
<dbReference type="GO" id="GO:0031410">
    <property type="term" value="C:cytoplasmic vesicle"/>
    <property type="evidence" value="ECO:0007669"/>
    <property type="project" value="TreeGrafter"/>
</dbReference>
<evidence type="ECO:0000313" key="7">
    <source>
        <dbReference type="Proteomes" id="UP001152622"/>
    </source>
</evidence>
<dbReference type="PANTHER" id="PTHR15751:SF11">
    <property type="entry name" value="TRAFFICKING KINESIN-BINDING PROTEIN 1"/>
    <property type="match status" value="1"/>
</dbReference>
<dbReference type="Proteomes" id="UP001152622">
    <property type="component" value="Chromosome 1"/>
</dbReference>
<feature type="region of interest" description="Disordered" evidence="4">
    <location>
        <begin position="99"/>
        <end position="124"/>
    </location>
</feature>
<dbReference type="AlphaFoldDB" id="A0A9Q1GFG9"/>
<reference evidence="6" key="1">
    <citation type="journal article" date="2023" name="Science">
        <title>Genome structures resolve the early diversification of teleost fishes.</title>
        <authorList>
            <person name="Parey E."/>
            <person name="Louis A."/>
            <person name="Montfort J."/>
            <person name="Bouchez O."/>
            <person name="Roques C."/>
            <person name="Iampietro C."/>
            <person name="Lluch J."/>
            <person name="Castinel A."/>
            <person name="Donnadieu C."/>
            <person name="Desvignes T."/>
            <person name="Floi Bucao C."/>
            <person name="Jouanno E."/>
            <person name="Wen M."/>
            <person name="Mejri S."/>
            <person name="Dirks R."/>
            <person name="Jansen H."/>
            <person name="Henkel C."/>
            <person name="Chen W.J."/>
            <person name="Zahm M."/>
            <person name="Cabau C."/>
            <person name="Klopp C."/>
            <person name="Thompson A.W."/>
            <person name="Robinson-Rechavi M."/>
            <person name="Braasch I."/>
            <person name="Lecointre G."/>
            <person name="Bobe J."/>
            <person name="Postlethwait J.H."/>
            <person name="Berthelot C."/>
            <person name="Roest Crollius H."/>
            <person name="Guiguen Y."/>
        </authorList>
    </citation>
    <scope>NUCLEOTIDE SEQUENCE</scope>
    <source>
        <strain evidence="6">WJC10195</strain>
    </source>
</reference>
<keyword evidence="2" id="KW-0175">Coiled coil</keyword>
<gene>
    <name evidence="6" type="ORF">SKAU_G00033020</name>
</gene>
<feature type="compositionally biased region" description="Low complexity" evidence="4">
    <location>
        <begin position="100"/>
        <end position="110"/>
    </location>
</feature>
<dbReference type="EMBL" id="JAINUF010000001">
    <property type="protein sequence ID" value="KAJ8382524.1"/>
    <property type="molecule type" value="Genomic_DNA"/>
</dbReference>
<accession>A0A9Q1GFG9</accession>
<evidence type="ECO:0000256" key="1">
    <source>
        <dbReference type="ARBA" id="ARBA00004173"/>
    </source>
</evidence>
<keyword evidence="7" id="KW-1185">Reference proteome</keyword>
<dbReference type="GO" id="GO:0008333">
    <property type="term" value="P:endosome to lysosome transport"/>
    <property type="evidence" value="ECO:0007669"/>
    <property type="project" value="TreeGrafter"/>
</dbReference>
<dbReference type="GO" id="GO:0098957">
    <property type="term" value="P:anterograde axonal transport of mitochondrion"/>
    <property type="evidence" value="ECO:0007669"/>
    <property type="project" value="TreeGrafter"/>
</dbReference>
<dbReference type="GO" id="GO:0022008">
    <property type="term" value="P:neurogenesis"/>
    <property type="evidence" value="ECO:0007669"/>
    <property type="project" value="TreeGrafter"/>
</dbReference>
<comment type="caution">
    <text evidence="6">The sequence shown here is derived from an EMBL/GenBank/DDBJ whole genome shotgun (WGS) entry which is preliminary data.</text>
</comment>
<keyword evidence="3" id="KW-0496">Mitochondrion</keyword>